<feature type="region of interest" description="Disordered" evidence="1">
    <location>
        <begin position="686"/>
        <end position="708"/>
    </location>
</feature>
<reference evidence="2 3" key="1">
    <citation type="journal article" date="2022" name="Nat. Plants">
        <title>Genomes of leafy and leafless Platanthera orchids illuminate the evolution of mycoheterotrophy.</title>
        <authorList>
            <person name="Li M.H."/>
            <person name="Liu K.W."/>
            <person name="Li Z."/>
            <person name="Lu H.C."/>
            <person name="Ye Q.L."/>
            <person name="Zhang D."/>
            <person name="Wang J.Y."/>
            <person name="Li Y.F."/>
            <person name="Zhong Z.M."/>
            <person name="Liu X."/>
            <person name="Yu X."/>
            <person name="Liu D.K."/>
            <person name="Tu X.D."/>
            <person name="Liu B."/>
            <person name="Hao Y."/>
            <person name="Liao X.Y."/>
            <person name="Jiang Y.T."/>
            <person name="Sun W.H."/>
            <person name="Chen J."/>
            <person name="Chen Y.Q."/>
            <person name="Ai Y."/>
            <person name="Zhai J.W."/>
            <person name="Wu S.S."/>
            <person name="Zhou Z."/>
            <person name="Hsiao Y.Y."/>
            <person name="Wu W.L."/>
            <person name="Chen Y.Y."/>
            <person name="Lin Y.F."/>
            <person name="Hsu J.L."/>
            <person name="Li C.Y."/>
            <person name="Wang Z.W."/>
            <person name="Zhao X."/>
            <person name="Zhong W.Y."/>
            <person name="Ma X.K."/>
            <person name="Ma L."/>
            <person name="Huang J."/>
            <person name="Chen G.Z."/>
            <person name="Huang M.Z."/>
            <person name="Huang L."/>
            <person name="Peng D.H."/>
            <person name="Luo Y.B."/>
            <person name="Zou S.Q."/>
            <person name="Chen S.P."/>
            <person name="Lan S."/>
            <person name="Tsai W.C."/>
            <person name="Van de Peer Y."/>
            <person name="Liu Z.J."/>
        </authorList>
    </citation>
    <scope>NUCLEOTIDE SEQUENCE [LARGE SCALE GENOMIC DNA]</scope>
    <source>
        <strain evidence="2">Lor288</strain>
    </source>
</reference>
<feature type="region of interest" description="Disordered" evidence="1">
    <location>
        <begin position="1188"/>
        <end position="1239"/>
    </location>
</feature>
<evidence type="ECO:0000313" key="3">
    <source>
        <dbReference type="Proteomes" id="UP001412067"/>
    </source>
</evidence>
<evidence type="ECO:0008006" key="4">
    <source>
        <dbReference type="Google" id="ProtNLM"/>
    </source>
</evidence>
<feature type="region of interest" description="Disordered" evidence="1">
    <location>
        <begin position="304"/>
        <end position="327"/>
    </location>
</feature>
<accession>A0ABR2MU30</accession>
<dbReference type="PANTHER" id="PTHR33416:SF20">
    <property type="entry name" value="NUCLEAR PORE COMPLEX PROTEIN NUP1"/>
    <property type="match status" value="1"/>
</dbReference>
<proteinExistence type="predicted"/>
<feature type="region of interest" description="Disordered" evidence="1">
    <location>
        <begin position="362"/>
        <end position="389"/>
    </location>
</feature>
<evidence type="ECO:0000256" key="1">
    <source>
        <dbReference type="SAM" id="MobiDB-lite"/>
    </source>
</evidence>
<organism evidence="2 3">
    <name type="scientific">Platanthera guangdongensis</name>
    <dbReference type="NCBI Taxonomy" id="2320717"/>
    <lineage>
        <taxon>Eukaryota</taxon>
        <taxon>Viridiplantae</taxon>
        <taxon>Streptophyta</taxon>
        <taxon>Embryophyta</taxon>
        <taxon>Tracheophyta</taxon>
        <taxon>Spermatophyta</taxon>
        <taxon>Magnoliopsida</taxon>
        <taxon>Liliopsida</taxon>
        <taxon>Asparagales</taxon>
        <taxon>Orchidaceae</taxon>
        <taxon>Orchidoideae</taxon>
        <taxon>Orchideae</taxon>
        <taxon>Orchidinae</taxon>
        <taxon>Platanthera</taxon>
    </lineage>
</organism>
<gene>
    <name evidence="2" type="ORF">KSP40_PGU016230</name>
</gene>
<name>A0ABR2MU30_9ASPA</name>
<feature type="region of interest" description="Disordered" evidence="1">
    <location>
        <begin position="1"/>
        <end position="38"/>
    </location>
</feature>
<evidence type="ECO:0000313" key="2">
    <source>
        <dbReference type="EMBL" id="KAK8967606.1"/>
    </source>
</evidence>
<dbReference type="PANTHER" id="PTHR33416">
    <property type="entry name" value="NUCLEAR PORE COMPLEX PROTEIN NUP1"/>
    <property type="match status" value="1"/>
</dbReference>
<feature type="compositionally biased region" description="Basic and acidic residues" evidence="1">
    <location>
        <begin position="164"/>
        <end position="179"/>
    </location>
</feature>
<dbReference type="EMBL" id="JBBWWR010000004">
    <property type="protein sequence ID" value="KAK8967606.1"/>
    <property type="molecule type" value="Genomic_DNA"/>
</dbReference>
<feature type="compositionally biased region" description="Basic residues" evidence="1">
    <location>
        <begin position="1226"/>
        <end position="1239"/>
    </location>
</feature>
<keyword evidence="3" id="KW-1185">Reference proteome</keyword>
<dbReference type="Proteomes" id="UP001412067">
    <property type="component" value="Unassembled WGS sequence"/>
</dbReference>
<feature type="compositionally biased region" description="Polar residues" evidence="1">
    <location>
        <begin position="1188"/>
        <end position="1201"/>
    </location>
</feature>
<feature type="compositionally biased region" description="Polar residues" evidence="1">
    <location>
        <begin position="654"/>
        <end position="665"/>
    </location>
</feature>
<comment type="caution">
    <text evidence="2">The sequence shown here is derived from an EMBL/GenBank/DDBJ whole genome shotgun (WGS) entry which is preliminary data.</text>
</comment>
<sequence>MELPVYEGGSGGKFRRRSFRRPAATPYDRPPSAARGMRRLETDAISGRGWLWKLVDPASRFIAGSTSRIFSTMFRKRLLAPTKVQGSEQNTSVKLYVPDAIDAPTELTLTQEVGHNQSKDFETSGMSELEQLLKQKKYTRAQVDYLTELICSRTFEPIVQESKSNNEKVNYDEKNEERSTSLNRMLSTPQTALSIPLDVAASPAEIAKAYMSSRLPKGSSSALSLQSQVFQKDKSSPSSRVLTRKQDDLPAVPRSVLHIPEFHNLSGVGYPTLKPRGRSSMYRMSRSPYFNVNPTLNAKVSEYMPSTNDGPASSQWPSGSTSISGSRQVLKRGSSFLDREEGSFGPIRRIRQKSGLIFNSVNPRFMPSREEDLKDPTSSEKPDSPNELKCSNTGLQYAEHEDGKLFASNFPPVPRQSSEACRKVLEQLDKFAPSREEKSNIRSVSIDESPSRLTTEMLNGPARRSMYNVDTCSFTNMDVIDTSAYRNTDYLQKVEGSQSEKAGKALENGPSRIDSPELKFASAANGISKQAIFNNASSPSLIPLTGTTNSVPARVLSQRKPSFQMSAPEDLLELDDEQDAVVVSAKSTLSMVKTDSKTAGTDAPILASAPENPLLSPSKNINVTIPVPLSESSKKASEVSQISAKESSFRFPASTESSGLSTSALTPSLSFQSHQKTCFQNEQTRPTFTFDSRNSGTNSPSLATTAANESPIESKAGITWLGTKIQSEGLNMFNDGKSEASLHKSPEIVASSGSTDAIAFGTSVISTQSNGSVNSSSVSSVVSASTPETIPTTQINLFSSNSKLTGASPGSPAISTTSPVLPSAATFCFGAAASTSAPVSVSLLSDKSISVYSDGNVANDSPFGSSNPTTTHAAFVFSNTGSNNASLMGSSTFPVLGSTPSSKISASTPSIFSQVSSSGSGFAAPTSFSSGTNGIFGSNTAQTSSIVFSAANSSFPNSSTNFGTTGGSLFGAQPSQFGSGTSLFSQSLTSQPGSGSFSSAALGSNSSSLSSPSTFGQSSSSSPGFGQVSFGTTNQTAKSFGSSSGFSFTSGASHSSISAITFSSDSGFSFSAGFSFGTTAPASGVSSFGFGPSSSGSVFSFTSSGVSPSATTSTPIFGMPSTSGCFSSISPNNDQMNVEDTMADDTNQAPGPIFPTFGQPNSGPASSNFVFGSAVPSGGTSVFQFGSQQNSSTLQNPNPFQAGSGVDFNPGGSFSLGSGGGDKSARKIVKIKRDKIRRK</sequence>
<feature type="region of interest" description="Disordered" evidence="1">
    <location>
        <begin position="645"/>
        <end position="665"/>
    </location>
</feature>
<feature type="region of interest" description="Disordered" evidence="1">
    <location>
        <begin position="162"/>
        <end position="183"/>
    </location>
</feature>
<protein>
    <recommendedName>
        <fullName evidence="4">Nuclear pore complex protein</fullName>
    </recommendedName>
</protein>
<feature type="compositionally biased region" description="Basic and acidic residues" evidence="1">
    <location>
        <begin position="367"/>
        <end position="386"/>
    </location>
</feature>